<dbReference type="EMBL" id="GBRH01186451">
    <property type="protein sequence ID" value="JAE11445.1"/>
    <property type="molecule type" value="Transcribed_RNA"/>
</dbReference>
<sequence>MHIRLPFKDSICIPQFVHKSCQKSTELWKEISLERTKVQENPGSTITCLGNL</sequence>
<protein>
    <submittedName>
        <fullName evidence="1">Uncharacterized protein</fullName>
    </submittedName>
</protein>
<organism evidence="1">
    <name type="scientific">Arundo donax</name>
    <name type="common">Giant reed</name>
    <name type="synonym">Donax arundinaceus</name>
    <dbReference type="NCBI Taxonomy" id="35708"/>
    <lineage>
        <taxon>Eukaryota</taxon>
        <taxon>Viridiplantae</taxon>
        <taxon>Streptophyta</taxon>
        <taxon>Embryophyta</taxon>
        <taxon>Tracheophyta</taxon>
        <taxon>Spermatophyta</taxon>
        <taxon>Magnoliopsida</taxon>
        <taxon>Liliopsida</taxon>
        <taxon>Poales</taxon>
        <taxon>Poaceae</taxon>
        <taxon>PACMAD clade</taxon>
        <taxon>Arundinoideae</taxon>
        <taxon>Arundineae</taxon>
        <taxon>Arundo</taxon>
    </lineage>
</organism>
<proteinExistence type="predicted"/>
<name>A0A0A9FEG1_ARUDO</name>
<accession>A0A0A9FEG1</accession>
<dbReference type="AlphaFoldDB" id="A0A0A9FEG1"/>
<reference evidence="1" key="1">
    <citation type="submission" date="2014-09" db="EMBL/GenBank/DDBJ databases">
        <authorList>
            <person name="Magalhaes I.L.F."/>
            <person name="Oliveira U."/>
            <person name="Santos F.R."/>
            <person name="Vidigal T.H.D.A."/>
            <person name="Brescovit A.D."/>
            <person name="Santos A.J."/>
        </authorList>
    </citation>
    <scope>NUCLEOTIDE SEQUENCE</scope>
    <source>
        <tissue evidence="1">Shoot tissue taken approximately 20 cm above the soil surface</tissue>
    </source>
</reference>
<evidence type="ECO:0000313" key="1">
    <source>
        <dbReference type="EMBL" id="JAE11445.1"/>
    </source>
</evidence>
<reference evidence="1" key="2">
    <citation type="journal article" date="2015" name="Data Brief">
        <title>Shoot transcriptome of the giant reed, Arundo donax.</title>
        <authorList>
            <person name="Barrero R.A."/>
            <person name="Guerrero F.D."/>
            <person name="Moolhuijzen P."/>
            <person name="Goolsby J.A."/>
            <person name="Tidwell J."/>
            <person name="Bellgard S.E."/>
            <person name="Bellgard M.I."/>
        </authorList>
    </citation>
    <scope>NUCLEOTIDE SEQUENCE</scope>
    <source>
        <tissue evidence="1">Shoot tissue taken approximately 20 cm above the soil surface</tissue>
    </source>
</reference>